<dbReference type="InterPro" id="IPR035644">
    <property type="entry name" value="MraZ_C"/>
</dbReference>
<evidence type="ECO:0000256" key="2">
    <source>
        <dbReference type="ARBA" id="ARBA00022490"/>
    </source>
</evidence>
<dbReference type="GO" id="GO:0000976">
    <property type="term" value="F:transcription cis-regulatory region binding"/>
    <property type="evidence" value="ECO:0007669"/>
    <property type="project" value="TreeGrafter"/>
</dbReference>
<dbReference type="InterPro" id="IPR037914">
    <property type="entry name" value="SpoVT-AbrB_sf"/>
</dbReference>
<dbReference type="EMBL" id="SDOZ01000003">
    <property type="protein sequence ID" value="RXZ58204.1"/>
    <property type="molecule type" value="Genomic_DNA"/>
</dbReference>
<evidence type="ECO:0000256" key="3">
    <source>
        <dbReference type="ARBA" id="ARBA00022737"/>
    </source>
</evidence>
<dbReference type="Pfam" id="PF02381">
    <property type="entry name" value="MraZ"/>
    <property type="match status" value="1"/>
</dbReference>
<keyword evidence="5 7" id="KW-0238">DNA-binding</keyword>
<dbReference type="OrthoDB" id="9807753at2"/>
<gene>
    <name evidence="9" type="ORF">ESZ91_09095</name>
</gene>
<evidence type="ECO:0000256" key="5">
    <source>
        <dbReference type="ARBA" id="ARBA00023125"/>
    </source>
</evidence>
<dbReference type="InterPro" id="IPR003444">
    <property type="entry name" value="MraZ"/>
</dbReference>
<keyword evidence="4" id="KW-0805">Transcription regulation</keyword>
<organism evidence="9 10">
    <name type="scientific">Candidatus Borkfalkia ceftriaxoniphila</name>
    <dbReference type="NCBI Taxonomy" id="2508949"/>
    <lineage>
        <taxon>Bacteria</taxon>
        <taxon>Bacillati</taxon>
        <taxon>Bacillota</taxon>
        <taxon>Clostridia</taxon>
        <taxon>Christensenellales</taxon>
        <taxon>Christensenellaceae</taxon>
        <taxon>Candidatus Borkfalkia</taxon>
    </lineage>
</organism>
<dbReference type="GO" id="GO:2000143">
    <property type="term" value="P:negative regulation of DNA-templated transcription initiation"/>
    <property type="evidence" value="ECO:0007669"/>
    <property type="project" value="TreeGrafter"/>
</dbReference>
<keyword evidence="3" id="KW-0677">Repeat</keyword>
<evidence type="ECO:0000313" key="9">
    <source>
        <dbReference type="EMBL" id="RXZ58204.1"/>
    </source>
</evidence>
<keyword evidence="10" id="KW-1185">Reference proteome</keyword>
<dbReference type="InterPro" id="IPR020603">
    <property type="entry name" value="MraZ_dom"/>
</dbReference>
<dbReference type="GO" id="GO:0003700">
    <property type="term" value="F:DNA-binding transcription factor activity"/>
    <property type="evidence" value="ECO:0007669"/>
    <property type="project" value="InterPro"/>
</dbReference>
<feature type="domain" description="SpoVT-AbrB" evidence="8">
    <location>
        <begin position="37"/>
        <end position="79"/>
    </location>
</feature>
<proteinExistence type="predicted"/>
<accession>A0A4Q2K8G5</accession>
<protein>
    <recommendedName>
        <fullName evidence="1">Transcriptional regulator MraZ</fullName>
    </recommendedName>
</protein>
<dbReference type="PROSITE" id="PS51740">
    <property type="entry name" value="SPOVT_ABRB"/>
    <property type="match status" value="2"/>
</dbReference>
<dbReference type="InterPro" id="IPR035642">
    <property type="entry name" value="MraZ_N"/>
</dbReference>
<dbReference type="Proteomes" id="UP000291269">
    <property type="component" value="Unassembled WGS sequence"/>
</dbReference>
<dbReference type="PANTHER" id="PTHR34701:SF1">
    <property type="entry name" value="TRANSCRIPTIONAL REGULATOR MRAZ"/>
    <property type="match status" value="1"/>
</dbReference>
<keyword evidence="2" id="KW-0963">Cytoplasm</keyword>
<comment type="caution">
    <text evidence="9">The sequence shown here is derived from an EMBL/GenBank/DDBJ whole genome shotgun (WGS) entry which is preliminary data.</text>
</comment>
<reference evidence="9 10" key="1">
    <citation type="journal article" date="2019" name="Gut">
        <title>Antibiotics-induced monodominance of a novel gut bacterial order.</title>
        <authorList>
            <person name="Hildebrand F."/>
            <person name="Moitinho-Silva L."/>
            <person name="Blasche S."/>
            <person name="Jahn M.T."/>
            <person name="Gossmann T.I."/>
            <person name="Heuerta-Cepas J."/>
            <person name="Hercog R."/>
            <person name="Luetge M."/>
            <person name="Bahram M."/>
            <person name="Pryszlak A."/>
            <person name="Alves R.J."/>
            <person name="Waszak S.M."/>
            <person name="Zhu A."/>
            <person name="Ye L."/>
            <person name="Costea P.I."/>
            <person name="Aalvink S."/>
            <person name="Belzer C."/>
            <person name="Forslund S.K."/>
            <person name="Sunagawa S."/>
            <person name="Hentschel U."/>
            <person name="Merten C."/>
            <person name="Patil K.R."/>
            <person name="Benes V."/>
            <person name="Bork P."/>
        </authorList>
    </citation>
    <scope>NUCLEOTIDE SEQUENCE [LARGE SCALE GENOMIC DNA]</scope>
    <source>
        <strain evidence="9 10">HDS1380</strain>
    </source>
</reference>
<name>A0A4Q2K8G5_9FIRM</name>
<dbReference type="InterPro" id="IPR038619">
    <property type="entry name" value="MraZ_sf"/>
</dbReference>
<dbReference type="Gene3D" id="3.40.1550.20">
    <property type="entry name" value="Transcriptional regulator MraZ domain"/>
    <property type="match status" value="1"/>
</dbReference>
<dbReference type="PANTHER" id="PTHR34701">
    <property type="entry name" value="TRANSCRIPTIONAL REGULATOR MRAZ"/>
    <property type="match status" value="1"/>
</dbReference>
<dbReference type="SUPFAM" id="SSF89447">
    <property type="entry name" value="AbrB/MazE/MraZ-like"/>
    <property type="match status" value="1"/>
</dbReference>
<keyword evidence="6" id="KW-0804">Transcription</keyword>
<dbReference type="InterPro" id="IPR007159">
    <property type="entry name" value="SpoVT-AbrB_dom"/>
</dbReference>
<evidence type="ECO:0000256" key="4">
    <source>
        <dbReference type="ARBA" id="ARBA00023015"/>
    </source>
</evidence>
<evidence type="ECO:0000259" key="8">
    <source>
        <dbReference type="PROSITE" id="PS51740"/>
    </source>
</evidence>
<evidence type="ECO:0000256" key="6">
    <source>
        <dbReference type="ARBA" id="ARBA00023163"/>
    </source>
</evidence>
<evidence type="ECO:0000313" key="10">
    <source>
        <dbReference type="Proteomes" id="UP000291269"/>
    </source>
</evidence>
<dbReference type="CDD" id="cd16320">
    <property type="entry name" value="MraZ_N"/>
    <property type="match status" value="1"/>
</dbReference>
<evidence type="ECO:0000256" key="7">
    <source>
        <dbReference type="PROSITE-ProRule" id="PRU01076"/>
    </source>
</evidence>
<evidence type="ECO:0000256" key="1">
    <source>
        <dbReference type="ARBA" id="ARBA00013860"/>
    </source>
</evidence>
<dbReference type="CDD" id="cd16321">
    <property type="entry name" value="MraZ_C"/>
    <property type="match status" value="1"/>
</dbReference>
<feature type="domain" description="SpoVT-AbrB" evidence="8">
    <location>
        <begin position="108"/>
        <end position="151"/>
    </location>
</feature>
<dbReference type="AlphaFoldDB" id="A0A4Q2K8G5"/>
<sequence length="175" mass="19969">MNFFEKSEQRWLTVVKSGGIINSSNSGGTLMYSFNGRFNHQLDAKNRIRIPAKFKADLGTDYKFAFGPNKSIYVMPFSEYRKILDSFGDVSYFDDEMQEAISDFTAMVYDVTEDNQGRVVIPGELKDFAEIDKDIVITGAASFLRIESLKNFEERNKHKDVKSVFAKLKALKTDN</sequence>